<name>A0ABN8Z8I5_RANTA</name>
<accession>A0ABN8Z8I5</accession>
<sequence length="114" mass="12051">MAPQDTGRFRTPGSALGTPVGPLGTSDGLPPSTAGPAPLKPRVRPSFSPGPFRPFWVSGDRLRSPLTLRRRLPHAEHPGRGLRLCRLLPWGLTTGPSFGVRSTGSPTPSLLNAP</sequence>
<evidence type="ECO:0000313" key="2">
    <source>
        <dbReference type="EMBL" id="CAI9170222.1"/>
    </source>
</evidence>
<dbReference type="EMBL" id="OX459939">
    <property type="protein sequence ID" value="CAI9170222.1"/>
    <property type="molecule type" value="Genomic_DNA"/>
</dbReference>
<protein>
    <submittedName>
        <fullName evidence="2">Uncharacterized protein</fullName>
    </submittedName>
</protein>
<evidence type="ECO:0000256" key="1">
    <source>
        <dbReference type="SAM" id="MobiDB-lite"/>
    </source>
</evidence>
<organism evidence="2 3">
    <name type="scientific">Rangifer tarandus platyrhynchus</name>
    <name type="common">Svalbard reindeer</name>
    <dbReference type="NCBI Taxonomy" id="3082113"/>
    <lineage>
        <taxon>Eukaryota</taxon>
        <taxon>Metazoa</taxon>
        <taxon>Chordata</taxon>
        <taxon>Craniata</taxon>
        <taxon>Vertebrata</taxon>
        <taxon>Euteleostomi</taxon>
        <taxon>Mammalia</taxon>
        <taxon>Eutheria</taxon>
        <taxon>Laurasiatheria</taxon>
        <taxon>Artiodactyla</taxon>
        <taxon>Ruminantia</taxon>
        <taxon>Pecora</taxon>
        <taxon>Cervidae</taxon>
        <taxon>Odocoileinae</taxon>
        <taxon>Rangifer</taxon>
    </lineage>
</organism>
<feature type="region of interest" description="Disordered" evidence="1">
    <location>
        <begin position="95"/>
        <end position="114"/>
    </location>
</feature>
<proteinExistence type="predicted"/>
<reference evidence="2" key="1">
    <citation type="submission" date="2023-04" db="EMBL/GenBank/DDBJ databases">
        <authorList>
            <consortium name="ELIXIR-Norway"/>
        </authorList>
    </citation>
    <scope>NUCLEOTIDE SEQUENCE [LARGE SCALE GENOMIC DNA]</scope>
</reference>
<keyword evidence="3" id="KW-1185">Reference proteome</keyword>
<evidence type="ECO:0000313" key="3">
    <source>
        <dbReference type="Proteomes" id="UP001176941"/>
    </source>
</evidence>
<feature type="region of interest" description="Disordered" evidence="1">
    <location>
        <begin position="1"/>
        <end position="50"/>
    </location>
</feature>
<gene>
    <name evidence="2" type="ORF">MRATA1EN1_LOCUS19184</name>
</gene>
<dbReference type="Proteomes" id="UP001176941">
    <property type="component" value="Chromosome 3"/>
</dbReference>